<dbReference type="EMBL" id="SHNP01000004">
    <property type="protein sequence ID" value="MCX2974248.1"/>
    <property type="molecule type" value="Genomic_DNA"/>
</dbReference>
<keyword evidence="3" id="KW-1185">Reference proteome</keyword>
<evidence type="ECO:0000313" key="2">
    <source>
        <dbReference type="EMBL" id="MCX2974248.1"/>
    </source>
</evidence>
<dbReference type="NCBIfam" id="TIGR04433">
    <property type="entry name" value="UrcA_uranyl"/>
    <property type="match status" value="1"/>
</dbReference>
<feature type="chain" id="PRO_5046350252" evidence="1">
    <location>
        <begin position="27"/>
        <end position="117"/>
    </location>
</feature>
<feature type="signal peptide" evidence="1">
    <location>
        <begin position="1"/>
        <end position="26"/>
    </location>
</feature>
<dbReference type="RefSeq" id="WP_279253043.1">
    <property type="nucleotide sequence ID" value="NZ_SHNP01000004.1"/>
</dbReference>
<reference evidence="2" key="1">
    <citation type="submission" date="2019-02" db="EMBL/GenBank/DDBJ databases">
        <authorList>
            <person name="Li S.-H."/>
        </authorList>
    </citation>
    <scope>NUCLEOTIDE SEQUENCE</scope>
    <source>
        <strain evidence="2">IMCC8485</strain>
    </source>
</reference>
<evidence type="ECO:0000256" key="1">
    <source>
        <dbReference type="SAM" id="SignalP"/>
    </source>
</evidence>
<name>A0ABT3SW67_9GAMM</name>
<accession>A0ABT3SW67</accession>
<comment type="caution">
    <text evidence="2">The sequence shown here is derived from an EMBL/GenBank/DDBJ whole genome shotgun (WGS) entry which is preliminary data.</text>
</comment>
<evidence type="ECO:0000313" key="3">
    <source>
        <dbReference type="Proteomes" id="UP001143307"/>
    </source>
</evidence>
<dbReference type="Proteomes" id="UP001143307">
    <property type="component" value="Unassembled WGS sequence"/>
</dbReference>
<dbReference type="InterPro" id="IPR030972">
    <property type="entry name" value="UrcA_uranyl"/>
</dbReference>
<proteinExistence type="predicted"/>
<protein>
    <submittedName>
        <fullName evidence="2">UrcA family protein</fullName>
    </submittedName>
</protein>
<organism evidence="2 3">
    <name type="scientific">Candidatus Seongchinamella marina</name>
    <dbReference type="NCBI Taxonomy" id="2518990"/>
    <lineage>
        <taxon>Bacteria</taxon>
        <taxon>Pseudomonadati</taxon>
        <taxon>Pseudomonadota</taxon>
        <taxon>Gammaproteobacteria</taxon>
        <taxon>Cellvibrionales</taxon>
        <taxon>Halieaceae</taxon>
        <taxon>Seongchinamella</taxon>
    </lineage>
</organism>
<sequence>MKVGAFRSILSTALLLAVTTSHSVTAATDTMEEATSKGLAIPAKTVSFKSSELNTTEGRAAVERRIRLAAKQVCGPTGHRASGTLSLHAVARNQACYERAIAEAMAQFDPGLVASTQ</sequence>
<gene>
    <name evidence="2" type="ORF">EYC87_11705</name>
</gene>
<keyword evidence="1" id="KW-0732">Signal</keyword>